<sequence length="104" mass="12561">NEEKADINNENEETLSYDILFQVRHNIENMTLELTDTDINNRELHHLQTILNRYERHLDEFLNMPLSTAFLNNEQINHLISKEQQYNVEELTNLIENNLYQQNF</sequence>
<dbReference type="Proteomes" id="UP000789920">
    <property type="component" value="Unassembled WGS sequence"/>
</dbReference>
<dbReference type="EMBL" id="CAJVQC010034318">
    <property type="protein sequence ID" value="CAG8756095.1"/>
    <property type="molecule type" value="Genomic_DNA"/>
</dbReference>
<organism evidence="1 2">
    <name type="scientific">Racocetra persica</name>
    <dbReference type="NCBI Taxonomy" id="160502"/>
    <lineage>
        <taxon>Eukaryota</taxon>
        <taxon>Fungi</taxon>
        <taxon>Fungi incertae sedis</taxon>
        <taxon>Mucoromycota</taxon>
        <taxon>Glomeromycotina</taxon>
        <taxon>Glomeromycetes</taxon>
        <taxon>Diversisporales</taxon>
        <taxon>Gigasporaceae</taxon>
        <taxon>Racocetra</taxon>
    </lineage>
</organism>
<reference evidence="1" key="1">
    <citation type="submission" date="2021-06" db="EMBL/GenBank/DDBJ databases">
        <authorList>
            <person name="Kallberg Y."/>
            <person name="Tangrot J."/>
            <person name="Rosling A."/>
        </authorList>
    </citation>
    <scope>NUCLEOTIDE SEQUENCE</scope>
    <source>
        <strain evidence="1">MA461A</strain>
    </source>
</reference>
<accession>A0ACA9QK44</accession>
<evidence type="ECO:0000313" key="1">
    <source>
        <dbReference type="EMBL" id="CAG8756095.1"/>
    </source>
</evidence>
<feature type="non-terminal residue" evidence="1">
    <location>
        <position position="1"/>
    </location>
</feature>
<proteinExistence type="predicted"/>
<keyword evidence="2" id="KW-1185">Reference proteome</keyword>
<comment type="caution">
    <text evidence="1">The sequence shown here is derived from an EMBL/GenBank/DDBJ whole genome shotgun (WGS) entry which is preliminary data.</text>
</comment>
<evidence type="ECO:0000313" key="2">
    <source>
        <dbReference type="Proteomes" id="UP000789920"/>
    </source>
</evidence>
<gene>
    <name evidence="1" type="ORF">RPERSI_LOCUS14696</name>
</gene>
<name>A0ACA9QK44_9GLOM</name>
<protein>
    <submittedName>
        <fullName evidence="1">2134_t:CDS:1</fullName>
    </submittedName>
</protein>